<comment type="cofactor">
    <cofactor evidence="1">
        <name>Mg(2+)</name>
        <dbReference type="ChEBI" id="CHEBI:18420"/>
    </cofactor>
</comment>
<evidence type="ECO:0000256" key="1">
    <source>
        <dbReference type="ARBA" id="ARBA00001946"/>
    </source>
</evidence>
<evidence type="ECO:0000313" key="11">
    <source>
        <dbReference type="EMBL" id="SUZ83960.1"/>
    </source>
</evidence>
<keyword evidence="5" id="KW-0547">Nucleotide-binding</keyword>
<evidence type="ECO:0000256" key="7">
    <source>
        <dbReference type="ARBA" id="ARBA00023134"/>
    </source>
</evidence>
<dbReference type="AlphaFoldDB" id="A0A381QXR8"/>
<dbReference type="SUPFAM" id="SSF52540">
    <property type="entry name" value="P-loop containing nucleoside triphosphate hydrolases"/>
    <property type="match status" value="1"/>
</dbReference>
<dbReference type="InterPro" id="IPR027417">
    <property type="entry name" value="P-loop_NTPase"/>
</dbReference>
<evidence type="ECO:0000256" key="6">
    <source>
        <dbReference type="ARBA" id="ARBA00022842"/>
    </source>
</evidence>
<evidence type="ECO:0000256" key="8">
    <source>
        <dbReference type="ARBA" id="ARBA00023210"/>
    </source>
</evidence>
<evidence type="ECO:0000256" key="4">
    <source>
        <dbReference type="ARBA" id="ARBA00022723"/>
    </source>
</evidence>
<evidence type="ECO:0000256" key="2">
    <source>
        <dbReference type="ARBA" id="ARBA00009638"/>
    </source>
</evidence>
<accession>A0A381QXR8</accession>
<dbReference type="Pfam" id="PF01926">
    <property type="entry name" value="MMR_HSR1"/>
    <property type="match status" value="1"/>
</dbReference>
<gene>
    <name evidence="11" type="ORF">METZ01_LOCUS36814</name>
</gene>
<dbReference type="InterPro" id="IPR006073">
    <property type="entry name" value="GTP-bd"/>
</dbReference>
<comment type="similarity">
    <text evidence="2">Belongs to the TRAFAC class TrmE-Era-EngA-EngB-Septin-like GTPase superfamily. EngB GTPase family.</text>
</comment>
<keyword evidence="3" id="KW-0132">Cell division</keyword>
<evidence type="ECO:0000256" key="5">
    <source>
        <dbReference type="ARBA" id="ARBA00022741"/>
    </source>
</evidence>
<name>A0A381QXR8_9ZZZZ</name>
<keyword evidence="7" id="KW-0342">GTP-binding</keyword>
<sequence length="93" mass="10281">MKIHSSEFFTSSAKVSECPNNKIPEFAFIGRSNVGKSSLINALCNKKSIAKTSSKPGKTLLINHFIINNSFFIVDLPGYGFAKVSKKEKEKIK</sequence>
<dbReference type="PANTHER" id="PTHR11649:SF13">
    <property type="entry name" value="ENGB-TYPE G DOMAIN-CONTAINING PROTEIN"/>
    <property type="match status" value="1"/>
</dbReference>
<keyword evidence="4" id="KW-0479">Metal-binding</keyword>
<keyword evidence="6" id="KW-0460">Magnesium</keyword>
<reference evidence="11" key="1">
    <citation type="submission" date="2018-05" db="EMBL/GenBank/DDBJ databases">
        <authorList>
            <person name="Lanie J.A."/>
            <person name="Ng W.-L."/>
            <person name="Kazmierczak K.M."/>
            <person name="Andrzejewski T.M."/>
            <person name="Davidsen T.M."/>
            <person name="Wayne K.J."/>
            <person name="Tettelin H."/>
            <person name="Glass J.I."/>
            <person name="Rusch D."/>
            <person name="Podicherti R."/>
            <person name="Tsui H.-C.T."/>
            <person name="Winkler M.E."/>
        </authorList>
    </citation>
    <scope>NUCLEOTIDE SEQUENCE</scope>
</reference>
<dbReference type="InterPro" id="IPR030393">
    <property type="entry name" value="G_ENGB_dom"/>
</dbReference>
<evidence type="ECO:0000256" key="3">
    <source>
        <dbReference type="ARBA" id="ARBA00022618"/>
    </source>
</evidence>
<dbReference type="GO" id="GO:0000917">
    <property type="term" value="P:division septum assembly"/>
    <property type="evidence" value="ECO:0007669"/>
    <property type="project" value="UniProtKB-KW"/>
</dbReference>
<organism evidence="11">
    <name type="scientific">marine metagenome</name>
    <dbReference type="NCBI Taxonomy" id="408172"/>
    <lineage>
        <taxon>unclassified sequences</taxon>
        <taxon>metagenomes</taxon>
        <taxon>ecological metagenomes</taxon>
    </lineage>
</organism>
<evidence type="ECO:0000259" key="10">
    <source>
        <dbReference type="PROSITE" id="PS51706"/>
    </source>
</evidence>
<dbReference type="PROSITE" id="PS51706">
    <property type="entry name" value="G_ENGB"/>
    <property type="match status" value="1"/>
</dbReference>
<dbReference type="GO" id="GO:0046872">
    <property type="term" value="F:metal ion binding"/>
    <property type="evidence" value="ECO:0007669"/>
    <property type="project" value="UniProtKB-KW"/>
</dbReference>
<dbReference type="PANTHER" id="PTHR11649">
    <property type="entry name" value="MSS1/TRME-RELATED GTP-BINDING PROTEIN"/>
    <property type="match status" value="1"/>
</dbReference>
<protein>
    <recommendedName>
        <fullName evidence="10">EngB-type G domain-containing protein</fullName>
    </recommendedName>
</protein>
<dbReference type="NCBIfam" id="TIGR03598">
    <property type="entry name" value="GTPase_YsxC"/>
    <property type="match status" value="1"/>
</dbReference>
<evidence type="ECO:0000256" key="9">
    <source>
        <dbReference type="ARBA" id="ARBA00023306"/>
    </source>
</evidence>
<dbReference type="Gene3D" id="3.40.50.300">
    <property type="entry name" value="P-loop containing nucleotide triphosphate hydrolases"/>
    <property type="match status" value="1"/>
</dbReference>
<proteinExistence type="inferred from homology"/>
<feature type="non-terminal residue" evidence="11">
    <location>
        <position position="93"/>
    </location>
</feature>
<keyword evidence="8" id="KW-0717">Septation</keyword>
<keyword evidence="9" id="KW-0131">Cell cycle</keyword>
<feature type="domain" description="EngB-type G" evidence="10">
    <location>
        <begin position="22"/>
        <end position="93"/>
    </location>
</feature>
<dbReference type="GO" id="GO:0005525">
    <property type="term" value="F:GTP binding"/>
    <property type="evidence" value="ECO:0007669"/>
    <property type="project" value="UniProtKB-KW"/>
</dbReference>
<dbReference type="EMBL" id="UINC01001574">
    <property type="protein sequence ID" value="SUZ83960.1"/>
    <property type="molecule type" value="Genomic_DNA"/>
</dbReference>
<dbReference type="InterPro" id="IPR019987">
    <property type="entry name" value="GTP-bd_ribosome_bio_YsxC"/>
</dbReference>